<dbReference type="GO" id="GO:0016042">
    <property type="term" value="P:lipid catabolic process"/>
    <property type="evidence" value="ECO:0007669"/>
    <property type="project" value="UniProtKB-KW"/>
</dbReference>
<gene>
    <name evidence="6" type="ORF">UFOPK2992_00269</name>
</gene>
<dbReference type="GO" id="GO:0003847">
    <property type="term" value="F:1-alkyl-2-acetylglycerophosphocholine esterase activity"/>
    <property type="evidence" value="ECO:0007669"/>
    <property type="project" value="TreeGrafter"/>
</dbReference>
<dbReference type="SUPFAM" id="SSF53474">
    <property type="entry name" value="alpha/beta-Hydrolases"/>
    <property type="match status" value="1"/>
</dbReference>
<dbReference type="InterPro" id="IPR041127">
    <property type="entry name" value="PET_hydrolase/cutinase-like"/>
</dbReference>
<feature type="domain" description="PET hydrolase/cutinase-like" evidence="5">
    <location>
        <begin position="160"/>
        <end position="279"/>
    </location>
</feature>
<protein>
    <submittedName>
        <fullName evidence="6">Unannotated protein</fullName>
    </submittedName>
</protein>
<dbReference type="Gene3D" id="3.40.50.1820">
    <property type="entry name" value="alpha/beta hydrolase"/>
    <property type="match status" value="1"/>
</dbReference>
<accession>A0A6J6X4K3</accession>
<dbReference type="EMBL" id="CAFAAI010000025">
    <property type="protein sequence ID" value="CAB4789027.1"/>
    <property type="molecule type" value="Genomic_DNA"/>
</dbReference>
<proteinExistence type="predicted"/>
<feature type="region of interest" description="Disordered" evidence="4">
    <location>
        <begin position="56"/>
        <end position="76"/>
    </location>
</feature>
<dbReference type="InterPro" id="IPR029058">
    <property type="entry name" value="AB_hydrolase_fold"/>
</dbReference>
<evidence type="ECO:0000259" key="5">
    <source>
        <dbReference type="Pfam" id="PF12740"/>
    </source>
</evidence>
<keyword evidence="3" id="KW-0443">Lipid metabolism</keyword>
<dbReference type="PANTHER" id="PTHR10272">
    <property type="entry name" value="PLATELET-ACTIVATING FACTOR ACETYLHYDROLASE"/>
    <property type="match status" value="1"/>
</dbReference>
<dbReference type="PANTHER" id="PTHR10272:SF0">
    <property type="entry name" value="PLATELET-ACTIVATING FACTOR ACETYLHYDROLASE"/>
    <property type="match status" value="1"/>
</dbReference>
<sequence length="429" mass="44478">MNIGSGTIPPRRLVRQINHHNTMKVAHFCHDHLMRIHPSLVATVAALGLLTAACSSSSPSASTADATTTVATDAETTTTTIDPATQSDAYVEPGPYPVGVTTVTIANDIKVEIWYPAVAGSAGTETYDIRDFVAPAIKAILTADIPATYSYPATRDAAVADGKFPVVLNSHGYSGVRVGSAFLTSHLASWGMIVVSPDHPTRDLYHAVAGLKPDVPTDPADDLLGGLDYVTAQNTTATSPFAGHVDLDRVGALGHSAGGGTILKASLDPRIDGYVSMASGILTGASAPAETTLPDKPSFFMSGAIDQVVPQGTTRDAFLKVPTPSLFWQIDGVGHNGFDDFCTFGEGKGIIGIAEASGLGAFLDAQPQFRKLGADGCVPPAVPVATTFPIIQHAVSAWFLNLFGVDSAPKGLGAAVADSFAAKVTIEQR</sequence>
<keyword evidence="2" id="KW-0442">Lipid degradation</keyword>
<evidence type="ECO:0000256" key="2">
    <source>
        <dbReference type="ARBA" id="ARBA00022963"/>
    </source>
</evidence>
<dbReference type="Pfam" id="PF12740">
    <property type="entry name" value="PETase"/>
    <property type="match status" value="1"/>
</dbReference>
<keyword evidence="1" id="KW-0378">Hydrolase</keyword>
<evidence type="ECO:0000256" key="4">
    <source>
        <dbReference type="SAM" id="MobiDB-lite"/>
    </source>
</evidence>
<organism evidence="6">
    <name type="scientific">freshwater metagenome</name>
    <dbReference type="NCBI Taxonomy" id="449393"/>
    <lineage>
        <taxon>unclassified sequences</taxon>
        <taxon>metagenomes</taxon>
        <taxon>ecological metagenomes</taxon>
    </lineage>
</organism>
<evidence type="ECO:0000256" key="3">
    <source>
        <dbReference type="ARBA" id="ARBA00023098"/>
    </source>
</evidence>
<evidence type="ECO:0000256" key="1">
    <source>
        <dbReference type="ARBA" id="ARBA00022801"/>
    </source>
</evidence>
<name>A0A6J6X4K3_9ZZZZ</name>
<evidence type="ECO:0000313" key="6">
    <source>
        <dbReference type="EMBL" id="CAB4789027.1"/>
    </source>
</evidence>
<reference evidence="6" key="1">
    <citation type="submission" date="2020-05" db="EMBL/GenBank/DDBJ databases">
        <authorList>
            <person name="Chiriac C."/>
            <person name="Salcher M."/>
            <person name="Ghai R."/>
            <person name="Kavagutti S V."/>
        </authorList>
    </citation>
    <scope>NUCLEOTIDE SEQUENCE</scope>
</reference>
<dbReference type="AlphaFoldDB" id="A0A6J6X4K3"/>